<dbReference type="AlphaFoldDB" id="A0A3B1BUZ3"/>
<keyword evidence="1" id="KW-0175">Coiled coil</keyword>
<evidence type="ECO:0000313" key="2">
    <source>
        <dbReference type="EMBL" id="VAX08497.1"/>
    </source>
</evidence>
<feature type="coiled-coil region" evidence="1">
    <location>
        <begin position="7"/>
        <end position="108"/>
    </location>
</feature>
<accession>A0A3B1BUZ3</accession>
<organism evidence="2">
    <name type="scientific">hydrothermal vent metagenome</name>
    <dbReference type="NCBI Taxonomy" id="652676"/>
    <lineage>
        <taxon>unclassified sequences</taxon>
        <taxon>metagenomes</taxon>
        <taxon>ecological metagenomes</taxon>
    </lineage>
</organism>
<protein>
    <submittedName>
        <fullName evidence="2">Uncharacterized protein</fullName>
    </submittedName>
</protein>
<evidence type="ECO:0000256" key="1">
    <source>
        <dbReference type="SAM" id="Coils"/>
    </source>
</evidence>
<reference evidence="2" key="1">
    <citation type="submission" date="2018-06" db="EMBL/GenBank/DDBJ databases">
        <authorList>
            <person name="Zhirakovskaya E."/>
        </authorList>
    </citation>
    <scope>NUCLEOTIDE SEQUENCE</scope>
</reference>
<sequence>MRENKKTMSAEQARAAMEEALTRLERTLLSRAAQGVTSSGEQVVYIERLESENKQMSRDLVEMKKHCIALKNGYESLEKKCQKLEDANDSAEKELAITLRDLDQLIAQKSLH</sequence>
<proteinExistence type="predicted"/>
<gene>
    <name evidence="2" type="ORF">MNBD_ALPHA03-944</name>
</gene>
<name>A0A3B1BUZ3_9ZZZZ</name>
<dbReference type="EMBL" id="UOFW01000240">
    <property type="protein sequence ID" value="VAX08497.1"/>
    <property type="molecule type" value="Genomic_DNA"/>
</dbReference>